<proteinExistence type="predicted"/>
<dbReference type="SMART" id="SM00360">
    <property type="entry name" value="RRM"/>
    <property type="match status" value="1"/>
</dbReference>
<organism evidence="5 6">
    <name type="scientific">Cystoisospora suis</name>
    <dbReference type="NCBI Taxonomy" id="483139"/>
    <lineage>
        <taxon>Eukaryota</taxon>
        <taxon>Sar</taxon>
        <taxon>Alveolata</taxon>
        <taxon>Apicomplexa</taxon>
        <taxon>Conoidasida</taxon>
        <taxon>Coccidia</taxon>
        <taxon>Eucoccidiorida</taxon>
        <taxon>Eimeriorina</taxon>
        <taxon>Sarcocystidae</taxon>
        <taxon>Cystoisospora</taxon>
    </lineage>
</organism>
<keyword evidence="1 2" id="KW-0694">RNA-binding</keyword>
<dbReference type="EMBL" id="MIGC01002761">
    <property type="protein sequence ID" value="PHJ20427.1"/>
    <property type="molecule type" value="Genomic_DNA"/>
</dbReference>
<keyword evidence="6" id="KW-1185">Reference proteome</keyword>
<dbReference type="Gene3D" id="3.30.70.330">
    <property type="match status" value="1"/>
</dbReference>
<feature type="domain" description="RRM" evidence="4">
    <location>
        <begin position="239"/>
        <end position="318"/>
    </location>
</feature>
<dbReference type="InterPro" id="IPR052462">
    <property type="entry name" value="SLIRP/GR-RBP-like"/>
</dbReference>
<dbReference type="Pfam" id="PF00076">
    <property type="entry name" value="RRM_1"/>
    <property type="match status" value="1"/>
</dbReference>
<dbReference type="GO" id="GO:0003723">
    <property type="term" value="F:RNA binding"/>
    <property type="evidence" value="ECO:0007669"/>
    <property type="project" value="UniProtKB-UniRule"/>
</dbReference>
<feature type="compositionally biased region" description="Basic and acidic residues" evidence="3">
    <location>
        <begin position="355"/>
        <end position="385"/>
    </location>
</feature>
<name>A0A2C6KSR8_9APIC</name>
<comment type="caution">
    <text evidence="5">The sequence shown here is derived from an EMBL/GenBank/DDBJ whole genome shotgun (WGS) entry which is preliminary data.</text>
</comment>
<evidence type="ECO:0000313" key="5">
    <source>
        <dbReference type="EMBL" id="PHJ20427.1"/>
    </source>
</evidence>
<dbReference type="OrthoDB" id="439808at2759"/>
<evidence type="ECO:0000256" key="2">
    <source>
        <dbReference type="PROSITE-ProRule" id="PRU00176"/>
    </source>
</evidence>
<dbReference type="RefSeq" id="XP_067922115.1">
    <property type="nucleotide sequence ID" value="XM_068065906.1"/>
</dbReference>
<feature type="compositionally biased region" description="Basic and acidic residues" evidence="3">
    <location>
        <begin position="178"/>
        <end position="188"/>
    </location>
</feature>
<sequence>MTSYDSPPRYLSFGRGGGGAGSHHARHASTSPSPAEGDSHRKMSRRSPREGSYSPPSPNRQGRGSSRGEREGGGARDRDHFKRGGGEDRGYSSDDERDGGGSYRDGGGDRSSRNPARREDSTAMVSSSSSRHYYYDRRYENGSSSSSSNNKYATSHRYSSDNSLSPPPRRAGGGGADDNTHRGRERGSRRSPAYEPYGEGEERRRRRDSSGSYQGGGGGKDNYRSKGGNSGETEKKRRYSIVARGVDPIATQGDLIKFFGRCGDVKDVYIPLHFRTKQPRGFAFVEFFDEESMRRALKECNNLIFLNNRRLRLEEAAGEPCSAEEMRRRFAMRRQQMSYEMRNGMHRRGNYGGGGRDERYDNDGYYSRRDRGGGGRSRSPDRRRD</sequence>
<feature type="compositionally biased region" description="Basic and acidic residues" evidence="3">
    <location>
        <begin position="66"/>
        <end position="94"/>
    </location>
</feature>
<dbReference type="InterPro" id="IPR035979">
    <property type="entry name" value="RBD_domain_sf"/>
</dbReference>
<reference evidence="5 6" key="1">
    <citation type="journal article" date="2017" name="Int. J. Parasitol.">
        <title>The genome of the protozoan parasite Cystoisospora suis and a reverse vaccinology approach to identify vaccine candidates.</title>
        <authorList>
            <person name="Palmieri N."/>
            <person name="Shrestha A."/>
            <person name="Ruttkowski B."/>
            <person name="Beck T."/>
            <person name="Vogl C."/>
            <person name="Tomley F."/>
            <person name="Blake D.P."/>
            <person name="Joachim A."/>
        </authorList>
    </citation>
    <scope>NUCLEOTIDE SEQUENCE [LARGE SCALE GENOMIC DNA]</scope>
    <source>
        <strain evidence="5 6">Wien I</strain>
    </source>
</reference>
<evidence type="ECO:0000256" key="1">
    <source>
        <dbReference type="ARBA" id="ARBA00022884"/>
    </source>
</evidence>
<feature type="compositionally biased region" description="Basic and acidic residues" evidence="3">
    <location>
        <begin position="106"/>
        <end position="121"/>
    </location>
</feature>
<feature type="region of interest" description="Disordered" evidence="3">
    <location>
        <begin position="1"/>
        <end position="236"/>
    </location>
</feature>
<dbReference type="InterPro" id="IPR000504">
    <property type="entry name" value="RRM_dom"/>
</dbReference>
<evidence type="ECO:0000256" key="3">
    <source>
        <dbReference type="SAM" id="MobiDB-lite"/>
    </source>
</evidence>
<dbReference type="GeneID" id="94429117"/>
<dbReference type="PROSITE" id="PS50102">
    <property type="entry name" value="RRM"/>
    <property type="match status" value="1"/>
</dbReference>
<evidence type="ECO:0000313" key="6">
    <source>
        <dbReference type="Proteomes" id="UP000221165"/>
    </source>
</evidence>
<dbReference type="CDD" id="cd00590">
    <property type="entry name" value="RRM_SF"/>
    <property type="match status" value="1"/>
</dbReference>
<dbReference type="SUPFAM" id="SSF54928">
    <property type="entry name" value="RNA-binding domain, RBD"/>
    <property type="match status" value="1"/>
</dbReference>
<gene>
    <name evidence="5" type="ORF">CSUI_005736</name>
</gene>
<evidence type="ECO:0000259" key="4">
    <source>
        <dbReference type="PROSITE" id="PS50102"/>
    </source>
</evidence>
<accession>A0A2C6KSR8</accession>
<dbReference type="InterPro" id="IPR012677">
    <property type="entry name" value="Nucleotide-bd_a/b_plait_sf"/>
</dbReference>
<feature type="compositionally biased region" description="Polar residues" evidence="3">
    <location>
        <begin position="149"/>
        <end position="164"/>
    </location>
</feature>
<dbReference type="Proteomes" id="UP000221165">
    <property type="component" value="Unassembled WGS sequence"/>
</dbReference>
<dbReference type="AlphaFoldDB" id="A0A2C6KSR8"/>
<dbReference type="VEuPathDB" id="ToxoDB:CSUI_005736"/>
<dbReference type="PANTHER" id="PTHR48027">
    <property type="entry name" value="HETEROGENEOUS NUCLEAR RIBONUCLEOPROTEIN 87F-RELATED"/>
    <property type="match status" value="1"/>
</dbReference>
<protein>
    <submittedName>
        <fullName evidence="5">Rna recognition motif-containing protein</fullName>
    </submittedName>
</protein>
<feature type="region of interest" description="Disordered" evidence="3">
    <location>
        <begin position="339"/>
        <end position="385"/>
    </location>
</feature>